<evidence type="ECO:0000256" key="1">
    <source>
        <dbReference type="SAM" id="MobiDB-lite"/>
    </source>
</evidence>
<keyword evidence="3" id="KW-1185">Reference proteome</keyword>
<dbReference type="RefSeq" id="WP_145856066.1">
    <property type="nucleotide sequence ID" value="NZ_RPFW01000004.1"/>
</dbReference>
<sequence>MLVAVNSVVGNTGDSGYGTYVIGNATEYLLGTQFNVGTYATIFTGGTATYAPQPPWPATSTTATAAARPPAAAARARRRPAA</sequence>
<evidence type="ECO:0000313" key="2">
    <source>
        <dbReference type="EMBL" id="TVZ03369.1"/>
    </source>
</evidence>
<name>A0A6P2BW62_9ACTN</name>
<accession>A0A6P2BW62</accession>
<gene>
    <name evidence="2" type="ORF">EAS64_23480</name>
</gene>
<proteinExistence type="predicted"/>
<feature type="region of interest" description="Disordered" evidence="1">
    <location>
        <begin position="51"/>
        <end position="82"/>
    </location>
</feature>
<organism evidence="2 3">
    <name type="scientific">Trebonia kvetii</name>
    <dbReference type="NCBI Taxonomy" id="2480626"/>
    <lineage>
        <taxon>Bacteria</taxon>
        <taxon>Bacillati</taxon>
        <taxon>Actinomycetota</taxon>
        <taxon>Actinomycetes</taxon>
        <taxon>Streptosporangiales</taxon>
        <taxon>Treboniaceae</taxon>
        <taxon>Trebonia</taxon>
    </lineage>
</organism>
<dbReference type="EMBL" id="RPFW01000004">
    <property type="protein sequence ID" value="TVZ03369.1"/>
    <property type="molecule type" value="Genomic_DNA"/>
</dbReference>
<evidence type="ECO:0000313" key="3">
    <source>
        <dbReference type="Proteomes" id="UP000460272"/>
    </source>
</evidence>
<dbReference type="Proteomes" id="UP000460272">
    <property type="component" value="Unassembled WGS sequence"/>
</dbReference>
<feature type="compositionally biased region" description="Low complexity" evidence="1">
    <location>
        <begin position="58"/>
        <end position="74"/>
    </location>
</feature>
<reference evidence="2 3" key="1">
    <citation type="submission" date="2018-11" db="EMBL/GenBank/DDBJ databases">
        <title>Trebonia kvetii gen.nov., sp.nov., a novel acidophilic actinobacterium, and proposal of the new actinobacterial family Treboniaceae fam. nov.</title>
        <authorList>
            <person name="Rapoport D."/>
            <person name="Sagova-Mareckova M."/>
            <person name="Sedlacek I."/>
            <person name="Provaznik J."/>
            <person name="Kralova S."/>
            <person name="Pavlinic D."/>
            <person name="Benes V."/>
            <person name="Kopecky J."/>
        </authorList>
    </citation>
    <scope>NUCLEOTIDE SEQUENCE [LARGE SCALE GENOMIC DNA]</scope>
    <source>
        <strain evidence="2 3">15Tr583</strain>
    </source>
</reference>
<dbReference type="AlphaFoldDB" id="A0A6P2BW62"/>
<comment type="caution">
    <text evidence="2">The sequence shown here is derived from an EMBL/GenBank/DDBJ whole genome shotgun (WGS) entry which is preliminary data.</text>
</comment>
<dbReference type="OrthoDB" id="7054234at2"/>
<protein>
    <submittedName>
        <fullName evidence="2">Uncharacterized protein</fullName>
    </submittedName>
</protein>